<evidence type="ECO:0000256" key="1">
    <source>
        <dbReference type="ARBA" id="ARBA00001933"/>
    </source>
</evidence>
<reference evidence="4 5" key="1">
    <citation type="submission" date="2023-02" db="EMBL/GenBank/DDBJ databases">
        <authorList>
            <person name="Mo P."/>
        </authorList>
    </citation>
    <scope>NUCLEOTIDE SEQUENCE [LARGE SCALE GENOMIC DNA]</scope>
    <source>
        <strain evidence="4 5">HUAS 3</strain>
    </source>
</reference>
<dbReference type="EMBL" id="CP118615">
    <property type="protein sequence ID" value="WDZ82657.1"/>
    <property type="molecule type" value="Genomic_DNA"/>
</dbReference>
<dbReference type="SUPFAM" id="SSF53383">
    <property type="entry name" value="PLP-dependent transferases"/>
    <property type="match status" value="1"/>
</dbReference>
<keyword evidence="2 3" id="KW-0663">Pyridoxal phosphate</keyword>
<accession>A0ABY7ZI43</accession>
<evidence type="ECO:0000313" key="5">
    <source>
        <dbReference type="Proteomes" id="UP001219605"/>
    </source>
</evidence>
<dbReference type="PANTHER" id="PTHR43713:SF3">
    <property type="entry name" value="GLUTAMATE-1-SEMIALDEHYDE 2,1-AMINOMUTASE 1, CHLOROPLASTIC-RELATED"/>
    <property type="match status" value="1"/>
</dbReference>
<dbReference type="InterPro" id="IPR005814">
    <property type="entry name" value="Aminotrans_3"/>
</dbReference>
<keyword evidence="4" id="KW-0032">Aminotransferase</keyword>
<dbReference type="InterPro" id="IPR049704">
    <property type="entry name" value="Aminotrans_3_PPA_site"/>
</dbReference>
<evidence type="ECO:0000313" key="4">
    <source>
        <dbReference type="EMBL" id="WDZ82657.1"/>
    </source>
</evidence>
<dbReference type="PROSITE" id="PS00600">
    <property type="entry name" value="AA_TRANSFER_CLASS_3"/>
    <property type="match status" value="1"/>
</dbReference>
<comment type="similarity">
    <text evidence="3">Belongs to the class-III pyridoxal-phosphate-dependent aminotransferase family.</text>
</comment>
<dbReference type="Proteomes" id="UP001219605">
    <property type="component" value="Chromosome"/>
</dbReference>
<sequence length="442" mass="46416">MMNGKPVRQRSAALYERAGRVLAGGVSSDARRGPGVPLYVDRAAGARLWDVDGTEYVDYVLAQGPMLLGHSAPAVVDAVAAQLGRGQAYAAQHPLEVEAAELVCRLVPGADLVRFNTVGSEAVIGAWRIARGATGRQKILKFEGHYHGWLDAALWSLHPAVDAAGPVDSPVPVPGTGGQQRSSAGDLVIAPWNDAETLTALMAAHGTEIAAIVMEPVLCNTGCIAPVPGFLDTVRELCRSYGCLLIFDEVITGFRLAAGGAQEYLGVTPDLAVYGKAIAGGLPVAAIAGRREVMDVVTRGEVGHAGTFNSNPLGMAAAVGNLTAIERDRDTIYPHLYRLGGRLMAGIREAAAQAGVPMLVDGPGPVFQTYLTPAAAVRDYRDFAATDRAGMGVLHRELLARGVNVVPRGLWFLSAAHTDDDVDRTLEVVADALRALRGQVAV</sequence>
<proteinExistence type="inferred from homology"/>
<name>A0ABY7ZI43_9ACTN</name>
<dbReference type="InterPro" id="IPR015421">
    <property type="entry name" value="PyrdxlP-dep_Trfase_major"/>
</dbReference>
<evidence type="ECO:0000256" key="2">
    <source>
        <dbReference type="ARBA" id="ARBA00022898"/>
    </source>
</evidence>
<evidence type="ECO:0000256" key="3">
    <source>
        <dbReference type="RuleBase" id="RU003560"/>
    </source>
</evidence>
<keyword evidence="5" id="KW-1185">Reference proteome</keyword>
<dbReference type="PANTHER" id="PTHR43713">
    <property type="entry name" value="GLUTAMATE-1-SEMIALDEHYDE 2,1-AMINOMUTASE"/>
    <property type="match status" value="1"/>
</dbReference>
<dbReference type="Pfam" id="PF00202">
    <property type="entry name" value="Aminotran_3"/>
    <property type="match status" value="1"/>
</dbReference>
<dbReference type="GO" id="GO:0008483">
    <property type="term" value="F:transaminase activity"/>
    <property type="evidence" value="ECO:0007669"/>
    <property type="project" value="UniProtKB-KW"/>
</dbReference>
<dbReference type="InterPro" id="IPR015424">
    <property type="entry name" value="PyrdxlP-dep_Trfase"/>
</dbReference>
<gene>
    <name evidence="4" type="ORF">PVK37_19510</name>
</gene>
<dbReference type="InterPro" id="IPR015422">
    <property type="entry name" value="PyrdxlP-dep_Trfase_small"/>
</dbReference>
<dbReference type="RefSeq" id="WP_275028943.1">
    <property type="nucleotide sequence ID" value="NZ_CP118615.1"/>
</dbReference>
<organism evidence="4 5">
    <name type="scientific">Micromonospora cathayae</name>
    <dbReference type="NCBI Taxonomy" id="3028804"/>
    <lineage>
        <taxon>Bacteria</taxon>
        <taxon>Bacillati</taxon>
        <taxon>Actinomycetota</taxon>
        <taxon>Actinomycetes</taxon>
        <taxon>Micromonosporales</taxon>
        <taxon>Micromonosporaceae</taxon>
        <taxon>Micromonospora</taxon>
    </lineage>
</organism>
<keyword evidence="4" id="KW-0808">Transferase</keyword>
<dbReference type="Gene3D" id="3.40.640.10">
    <property type="entry name" value="Type I PLP-dependent aspartate aminotransferase-like (Major domain)"/>
    <property type="match status" value="1"/>
</dbReference>
<dbReference type="CDD" id="cd00610">
    <property type="entry name" value="OAT_like"/>
    <property type="match status" value="1"/>
</dbReference>
<dbReference type="Gene3D" id="3.90.1150.10">
    <property type="entry name" value="Aspartate Aminotransferase, domain 1"/>
    <property type="match status" value="1"/>
</dbReference>
<comment type="cofactor">
    <cofactor evidence="1">
        <name>pyridoxal 5'-phosphate</name>
        <dbReference type="ChEBI" id="CHEBI:597326"/>
    </cofactor>
</comment>
<protein>
    <submittedName>
        <fullName evidence="4">Aspartate aminotransferase family protein</fullName>
    </submittedName>
</protein>
<dbReference type="NCBIfam" id="NF000818">
    <property type="entry name" value="PRK00062.1"/>
    <property type="match status" value="1"/>
</dbReference>